<keyword evidence="3" id="KW-1185">Reference proteome</keyword>
<dbReference type="Proteomes" id="UP001302274">
    <property type="component" value="Unassembled WGS sequence"/>
</dbReference>
<dbReference type="RefSeq" id="WP_323575801.1">
    <property type="nucleotide sequence ID" value="NZ_JAYGJQ010000001.1"/>
</dbReference>
<dbReference type="EMBL" id="JAYGJQ010000001">
    <property type="protein sequence ID" value="MEA9356124.1"/>
    <property type="molecule type" value="Genomic_DNA"/>
</dbReference>
<evidence type="ECO:0000313" key="3">
    <source>
        <dbReference type="Proteomes" id="UP001302274"/>
    </source>
</evidence>
<feature type="signal peptide" evidence="1">
    <location>
        <begin position="1"/>
        <end position="18"/>
    </location>
</feature>
<sequence>MKLLLITLCTLFSVNTFASGPAPRWQMQCTSAIETPGSSSDEVRATMYAVGSSVAISAQMFYDGVDLLCSYQGNCTGLNNQKDIIPADEAKLFRDKKGVVTGFSYGNYTFKCK</sequence>
<comment type="caution">
    <text evidence="2">The sequence shown here is derived from an EMBL/GenBank/DDBJ whole genome shotgun (WGS) entry which is preliminary data.</text>
</comment>
<feature type="chain" id="PRO_5045962020" evidence="1">
    <location>
        <begin position="19"/>
        <end position="113"/>
    </location>
</feature>
<proteinExistence type="predicted"/>
<protein>
    <submittedName>
        <fullName evidence="2">Uncharacterized protein</fullName>
    </submittedName>
</protein>
<keyword evidence="1" id="KW-0732">Signal</keyword>
<reference evidence="2 3" key="1">
    <citation type="submission" date="2023-11" db="EMBL/GenBank/DDBJ databases">
        <title>A Novel Polar Bacteriovorax (B. antarcticus) Isolated from the Biocrust in Antarctica.</title>
        <authorList>
            <person name="Mun W."/>
            <person name="Choi S.Y."/>
            <person name="Mitchell R.J."/>
        </authorList>
    </citation>
    <scope>NUCLEOTIDE SEQUENCE [LARGE SCALE GENOMIC DNA]</scope>
    <source>
        <strain evidence="2 3">PP10</strain>
    </source>
</reference>
<evidence type="ECO:0000256" key="1">
    <source>
        <dbReference type="SAM" id="SignalP"/>
    </source>
</evidence>
<accession>A0ABU5VSU4</accession>
<name>A0ABU5VSU4_9BACT</name>
<organism evidence="2 3">
    <name type="scientific">Bacteriovorax antarcticus</name>
    <dbReference type="NCBI Taxonomy" id="3088717"/>
    <lineage>
        <taxon>Bacteria</taxon>
        <taxon>Pseudomonadati</taxon>
        <taxon>Bdellovibrionota</taxon>
        <taxon>Bacteriovoracia</taxon>
        <taxon>Bacteriovoracales</taxon>
        <taxon>Bacteriovoracaceae</taxon>
        <taxon>Bacteriovorax</taxon>
    </lineage>
</organism>
<gene>
    <name evidence="2" type="ORF">SHI21_07925</name>
</gene>
<evidence type="ECO:0000313" key="2">
    <source>
        <dbReference type="EMBL" id="MEA9356124.1"/>
    </source>
</evidence>